<evidence type="ECO:0000313" key="2">
    <source>
        <dbReference type="Proteomes" id="UP000683925"/>
    </source>
</evidence>
<dbReference type="Proteomes" id="UP000683925">
    <property type="component" value="Unassembled WGS sequence"/>
</dbReference>
<sequence length="114" mass="13326">MDKFETIQGKLFYTVYQMHKQNEISEDQKGRIKDLIVQWDPQIQEVSKDLNRLRQNLLEMVCSYSDNADSKQTKITPRSQSRLNVRIGHSNFKLASKSYSSLSSPIDHRKPLLI</sequence>
<accession>A0A8S1W685</accession>
<dbReference type="AlphaFoldDB" id="A0A8S1W685"/>
<keyword evidence="2" id="KW-1185">Reference proteome</keyword>
<name>A0A8S1W685_PAROT</name>
<protein>
    <submittedName>
        <fullName evidence="1">Uncharacterized protein</fullName>
    </submittedName>
</protein>
<gene>
    <name evidence="1" type="ORF">POCTA_138.1.T0820064</name>
</gene>
<dbReference type="OrthoDB" id="294138at2759"/>
<dbReference type="OMA" id="CSYSDNA"/>
<evidence type="ECO:0000313" key="1">
    <source>
        <dbReference type="EMBL" id="CAD8183945.1"/>
    </source>
</evidence>
<organism evidence="1 2">
    <name type="scientific">Paramecium octaurelia</name>
    <dbReference type="NCBI Taxonomy" id="43137"/>
    <lineage>
        <taxon>Eukaryota</taxon>
        <taxon>Sar</taxon>
        <taxon>Alveolata</taxon>
        <taxon>Ciliophora</taxon>
        <taxon>Intramacronucleata</taxon>
        <taxon>Oligohymenophorea</taxon>
        <taxon>Peniculida</taxon>
        <taxon>Parameciidae</taxon>
        <taxon>Paramecium</taxon>
    </lineage>
</organism>
<comment type="caution">
    <text evidence="1">The sequence shown here is derived from an EMBL/GenBank/DDBJ whole genome shotgun (WGS) entry which is preliminary data.</text>
</comment>
<proteinExistence type="predicted"/>
<reference evidence="1" key="1">
    <citation type="submission" date="2021-01" db="EMBL/GenBank/DDBJ databases">
        <authorList>
            <consortium name="Genoscope - CEA"/>
            <person name="William W."/>
        </authorList>
    </citation>
    <scope>NUCLEOTIDE SEQUENCE</scope>
</reference>
<dbReference type="EMBL" id="CAJJDP010000081">
    <property type="protein sequence ID" value="CAD8183945.1"/>
    <property type="molecule type" value="Genomic_DNA"/>
</dbReference>